<dbReference type="InterPro" id="IPR013022">
    <property type="entry name" value="Xyl_isomerase-like_TIM-brl"/>
</dbReference>
<dbReference type="InterPro" id="IPR036237">
    <property type="entry name" value="Xyl_isomerase-like_sf"/>
</dbReference>
<comment type="caution">
    <text evidence="2">The sequence shown here is derived from an EMBL/GenBank/DDBJ whole genome shotgun (WGS) entry which is preliminary data.</text>
</comment>
<proteinExistence type="predicted"/>
<sequence length="264" mass="30656">MKFFISSSLCWDYHPKEVITLAKKFCFSGVEMWAEHIYHHDANAKVLRDYAKEEGIALTLHASSWDLNICSINKGIQEQSVKELKKSIDLASQLQVLHMTFHPGRFTVKDYLWEYHQDRLIENTQELLAHAADKQVTLSQELMEPIAKEILTQPKHMNVFQDKVGTELPVTLDIAHVPLHESSIQYLEQLRFVNSIHLSDSSKEQYHVPLGEGEVELQHILEVLSTMDVPIVLEGMDTSRELTFLKKHIQFLYNHKWIERKVSI</sequence>
<organism evidence="2 3">
    <name type="scientific">Virgibacillus salarius</name>
    <dbReference type="NCBI Taxonomy" id="447199"/>
    <lineage>
        <taxon>Bacteria</taxon>
        <taxon>Bacillati</taxon>
        <taxon>Bacillota</taxon>
        <taxon>Bacilli</taxon>
        <taxon>Bacillales</taxon>
        <taxon>Bacillaceae</taxon>
        <taxon>Virgibacillus</taxon>
    </lineage>
</organism>
<evidence type="ECO:0000313" key="3">
    <source>
        <dbReference type="Proteomes" id="UP000675284"/>
    </source>
</evidence>
<protein>
    <submittedName>
        <fullName evidence="2">Sugar phosphate isomerase/epimerase</fullName>
    </submittedName>
</protein>
<dbReference type="PANTHER" id="PTHR12110">
    <property type="entry name" value="HYDROXYPYRUVATE ISOMERASE"/>
    <property type="match status" value="1"/>
</dbReference>
<reference evidence="2" key="1">
    <citation type="submission" date="2021-04" db="EMBL/GenBank/DDBJ databases">
        <title>Isolation and polyphasic classification of algal microorganism.</title>
        <authorList>
            <person name="Wang S."/>
        </authorList>
    </citation>
    <scope>NUCLEOTIDE SEQUENCE</scope>
    <source>
        <strain evidence="2">720a</strain>
    </source>
</reference>
<dbReference type="GO" id="GO:0016853">
    <property type="term" value="F:isomerase activity"/>
    <property type="evidence" value="ECO:0007669"/>
    <property type="project" value="UniProtKB-KW"/>
</dbReference>
<evidence type="ECO:0000259" key="1">
    <source>
        <dbReference type="Pfam" id="PF01261"/>
    </source>
</evidence>
<dbReference type="Gene3D" id="3.20.20.150">
    <property type="entry name" value="Divalent-metal-dependent TIM barrel enzymes"/>
    <property type="match status" value="1"/>
</dbReference>
<dbReference type="RefSeq" id="WP_166530645.1">
    <property type="nucleotide sequence ID" value="NZ_JAGSOT010000046.1"/>
</dbReference>
<evidence type="ECO:0000313" key="2">
    <source>
        <dbReference type="EMBL" id="MBR7797185.1"/>
    </source>
</evidence>
<dbReference type="SUPFAM" id="SSF51658">
    <property type="entry name" value="Xylose isomerase-like"/>
    <property type="match status" value="1"/>
</dbReference>
<keyword evidence="2" id="KW-0413">Isomerase</keyword>
<dbReference type="EMBL" id="JAGSOT010000046">
    <property type="protein sequence ID" value="MBR7797185.1"/>
    <property type="molecule type" value="Genomic_DNA"/>
</dbReference>
<dbReference type="AlphaFoldDB" id="A0A941DV14"/>
<dbReference type="Proteomes" id="UP000675284">
    <property type="component" value="Unassembled WGS sequence"/>
</dbReference>
<gene>
    <name evidence="2" type="ORF">KCX74_14185</name>
</gene>
<name>A0A941DV14_9BACI</name>
<keyword evidence="3" id="KW-1185">Reference proteome</keyword>
<feature type="domain" description="Xylose isomerase-like TIM barrel" evidence="1">
    <location>
        <begin position="21"/>
        <end position="241"/>
    </location>
</feature>
<accession>A0A941DV14</accession>
<dbReference type="InterPro" id="IPR050312">
    <property type="entry name" value="IolE/XylAMocC-like"/>
</dbReference>
<dbReference type="Pfam" id="PF01261">
    <property type="entry name" value="AP_endonuc_2"/>
    <property type="match status" value="1"/>
</dbReference>